<dbReference type="SUPFAM" id="SSF47336">
    <property type="entry name" value="ACP-like"/>
    <property type="match status" value="1"/>
</dbReference>
<dbReference type="GO" id="GO:0031177">
    <property type="term" value="F:phosphopantetheine binding"/>
    <property type="evidence" value="ECO:0007669"/>
    <property type="project" value="InterPro"/>
</dbReference>
<evidence type="ECO:0000256" key="3">
    <source>
        <dbReference type="ARBA" id="ARBA00022679"/>
    </source>
</evidence>
<keyword evidence="5" id="KW-0511">Multifunctional enzyme</keyword>
<dbReference type="GO" id="GO:0017000">
    <property type="term" value="P:antibiotic biosynthetic process"/>
    <property type="evidence" value="ECO:0007669"/>
    <property type="project" value="UniProtKB-KW"/>
</dbReference>
<keyword evidence="2" id="KW-0597">Phosphoprotein</keyword>
<dbReference type="PANTHER" id="PTHR43775:SF51">
    <property type="entry name" value="INACTIVE PHENOLPHTHIOCEROL SYNTHESIS POLYKETIDE SYNTHASE TYPE I PKS1-RELATED"/>
    <property type="match status" value="1"/>
</dbReference>
<dbReference type="InterPro" id="IPR006342">
    <property type="entry name" value="FkbM_mtfrase"/>
</dbReference>
<reference evidence="8" key="1">
    <citation type="submission" date="2024-07" db="EMBL/GenBank/DDBJ databases">
        <authorList>
            <person name="Yu S.T."/>
        </authorList>
    </citation>
    <scope>NUCLEOTIDE SEQUENCE</scope>
    <source>
        <strain evidence="8">Y1</strain>
    </source>
</reference>
<keyword evidence="8" id="KW-0489">Methyltransferase</keyword>
<proteinExistence type="predicted"/>
<dbReference type="Gene3D" id="3.40.50.1820">
    <property type="entry name" value="alpha/beta hydrolase"/>
    <property type="match status" value="1"/>
</dbReference>
<dbReference type="SUPFAM" id="SSF52151">
    <property type="entry name" value="FabD/lysophospholipase-like"/>
    <property type="match status" value="1"/>
</dbReference>
<evidence type="ECO:0000256" key="5">
    <source>
        <dbReference type="ARBA" id="ARBA00023268"/>
    </source>
</evidence>
<feature type="domain" description="Carrier" evidence="7">
    <location>
        <begin position="346"/>
        <end position="421"/>
    </location>
</feature>
<dbReference type="Pfam" id="PF05050">
    <property type="entry name" value="Methyltransf_21"/>
    <property type="match status" value="1"/>
</dbReference>
<dbReference type="InterPro" id="IPR001227">
    <property type="entry name" value="Ac_transferase_dom_sf"/>
</dbReference>
<accession>A0AB39TL06</accession>
<protein>
    <submittedName>
        <fullName evidence="8">FkbM family methyltransferase</fullName>
    </submittedName>
</protein>
<dbReference type="Gene3D" id="3.30.70.3290">
    <property type="match status" value="1"/>
</dbReference>
<dbReference type="Gene3D" id="3.40.50.150">
    <property type="entry name" value="Vaccinia Virus protein VP39"/>
    <property type="match status" value="1"/>
</dbReference>
<dbReference type="Pfam" id="PF00698">
    <property type="entry name" value="Acyl_transf_1"/>
    <property type="match status" value="1"/>
</dbReference>
<dbReference type="InterPro" id="IPR029058">
    <property type="entry name" value="AB_hydrolase_fold"/>
</dbReference>
<dbReference type="PROSITE" id="PS50075">
    <property type="entry name" value="CARRIER"/>
    <property type="match status" value="1"/>
</dbReference>
<dbReference type="GO" id="GO:0004312">
    <property type="term" value="F:fatty acid synthase activity"/>
    <property type="evidence" value="ECO:0007669"/>
    <property type="project" value="TreeGrafter"/>
</dbReference>
<dbReference type="RefSeq" id="WP_369183498.1">
    <property type="nucleotide sequence ID" value="NZ_CP163445.1"/>
</dbReference>
<dbReference type="InterPro" id="IPR016035">
    <property type="entry name" value="Acyl_Trfase/lysoPLipase"/>
</dbReference>
<dbReference type="PANTHER" id="PTHR43775">
    <property type="entry name" value="FATTY ACID SYNTHASE"/>
    <property type="match status" value="1"/>
</dbReference>
<keyword evidence="3" id="KW-0808">Transferase</keyword>
<dbReference type="Pfam" id="PF00550">
    <property type="entry name" value="PP-binding"/>
    <property type="match status" value="1"/>
</dbReference>
<dbReference type="EMBL" id="CP163445">
    <property type="protein sequence ID" value="XDQ79784.1"/>
    <property type="molecule type" value="Genomic_DNA"/>
</dbReference>
<keyword evidence="4" id="KW-0045">Antibiotic biosynthesis</keyword>
<dbReference type="InterPro" id="IPR036736">
    <property type="entry name" value="ACP-like_sf"/>
</dbReference>
<dbReference type="SMART" id="SM00823">
    <property type="entry name" value="PKS_PP"/>
    <property type="match status" value="1"/>
</dbReference>
<evidence type="ECO:0000256" key="4">
    <source>
        <dbReference type="ARBA" id="ARBA00023194"/>
    </source>
</evidence>
<dbReference type="Gene3D" id="3.30.70.250">
    <property type="entry name" value="Malonyl-CoA ACP transacylase, ACP-binding"/>
    <property type="match status" value="1"/>
</dbReference>
<dbReference type="Gene3D" id="3.40.366.10">
    <property type="entry name" value="Malonyl-Coenzyme A Acyl Carrier Protein, domain 2"/>
    <property type="match status" value="1"/>
</dbReference>
<evidence type="ECO:0000256" key="1">
    <source>
        <dbReference type="ARBA" id="ARBA00022450"/>
    </source>
</evidence>
<evidence type="ECO:0000259" key="7">
    <source>
        <dbReference type="PROSITE" id="PS50075"/>
    </source>
</evidence>
<name>A0AB39TL06_9ACTN</name>
<keyword evidence="6" id="KW-0012">Acyltransferase</keyword>
<evidence type="ECO:0000313" key="8">
    <source>
        <dbReference type="EMBL" id="XDQ79784.1"/>
    </source>
</evidence>
<dbReference type="GO" id="GO:0006633">
    <property type="term" value="P:fatty acid biosynthetic process"/>
    <property type="evidence" value="ECO:0007669"/>
    <property type="project" value="TreeGrafter"/>
</dbReference>
<evidence type="ECO:0000256" key="6">
    <source>
        <dbReference type="ARBA" id="ARBA00023315"/>
    </source>
</evidence>
<dbReference type="InterPro" id="IPR029063">
    <property type="entry name" value="SAM-dependent_MTases_sf"/>
</dbReference>
<sequence>MTVFMFPGLGDHYLDMGRDLYREFPVFRAELDRCVELLEPELGLDLLTVLFSAEPAEQKPAEGLDLRRMLGRDEREESAQEQRLNRTEVAQPALFAVEYALAKLWASWGVEPEAMIGYSLGEYVAACLAGVLSLEDSLTLVARRAKLIEASPAGRMLAVMLPEEELAGLLGERLSLSAVNGPEFCVVAGPAEDVQQLHDRLRAEGVVTRPVRSTHAFHSAMMRPLVEQVTALAAGLTLNAPTIPYVSNVTGTWITDAQATDPGYWAEHLVSPVRFADGLRELGDGRQLLEAGPGQTLSSLAAAVRGGSAGVVASMRHPLERRDDAEVLRRAQAKLAGEERTEAPDAGLSGTERTLTEIWAKLLPVDEIPVDVSFFETGGNSLLATRLLLRVSRAFDVELTLRQVYETPTVAKLAAVIDARRSGTELAVDAASSETGSAERPRFQLPNGLWVTHQNEAETRHFYEDIFDHRTYAKHGITITDGATVVDVGGNIGLFTLFAHYEAKDVKVYTFEPAPPMFELLSRNVADHGVNATLINAGASDAEGTAEFTFYPRSSGMSSFHPDEAEEKHNLRTIIANQREAGAADEIDQLGAYAEELMDVRFEAIPFTATLRPLSAVIREQGIERIDLIKIDVQKSEHQVIAGIADEDWPKIRQMVLEAHDGDGRVARLTELLTGHGFTVLAEQDELYRGTDIFNIYATRGESR</sequence>
<dbReference type="InterPro" id="IPR020806">
    <property type="entry name" value="PKS_PP-bd"/>
</dbReference>
<dbReference type="InterPro" id="IPR014043">
    <property type="entry name" value="Acyl_transferase_dom"/>
</dbReference>
<dbReference type="InterPro" id="IPR050091">
    <property type="entry name" value="PKS_NRPS_Biosynth_Enz"/>
</dbReference>
<dbReference type="NCBIfam" id="TIGR01444">
    <property type="entry name" value="fkbM_fam"/>
    <property type="match status" value="1"/>
</dbReference>
<dbReference type="AlphaFoldDB" id="A0AB39TL06"/>
<dbReference type="SUPFAM" id="SSF55048">
    <property type="entry name" value="Probable ACP-binding domain of malonyl-CoA ACP transacylase"/>
    <property type="match status" value="1"/>
</dbReference>
<evidence type="ECO:0000256" key="2">
    <source>
        <dbReference type="ARBA" id="ARBA00022553"/>
    </source>
</evidence>
<dbReference type="SMART" id="SM00827">
    <property type="entry name" value="PKS_AT"/>
    <property type="match status" value="1"/>
</dbReference>
<dbReference type="GO" id="GO:0008168">
    <property type="term" value="F:methyltransferase activity"/>
    <property type="evidence" value="ECO:0007669"/>
    <property type="project" value="UniProtKB-KW"/>
</dbReference>
<gene>
    <name evidence="8" type="ORF">AB2U05_15625</name>
</gene>
<dbReference type="GO" id="GO:0032259">
    <property type="term" value="P:methylation"/>
    <property type="evidence" value="ECO:0007669"/>
    <property type="project" value="UniProtKB-KW"/>
</dbReference>
<organism evidence="8">
    <name type="scientific">Streptomyces sp. Y1</name>
    <dbReference type="NCBI Taxonomy" id="3238634"/>
    <lineage>
        <taxon>Bacteria</taxon>
        <taxon>Bacillati</taxon>
        <taxon>Actinomycetota</taxon>
        <taxon>Actinomycetes</taxon>
        <taxon>Kitasatosporales</taxon>
        <taxon>Streptomycetaceae</taxon>
        <taxon>Streptomyces</taxon>
    </lineage>
</organism>
<dbReference type="SUPFAM" id="SSF53335">
    <property type="entry name" value="S-adenosyl-L-methionine-dependent methyltransferases"/>
    <property type="match status" value="1"/>
</dbReference>
<dbReference type="InterPro" id="IPR016036">
    <property type="entry name" value="Malonyl_transacylase_ACP-bd"/>
</dbReference>
<keyword evidence="1" id="KW-0596">Phosphopantetheine</keyword>
<dbReference type="InterPro" id="IPR009081">
    <property type="entry name" value="PP-bd_ACP"/>
</dbReference>